<dbReference type="InterPro" id="IPR002860">
    <property type="entry name" value="BNR_rpt"/>
</dbReference>
<name>A0ABN2JDM6_9ACTN</name>
<keyword evidence="1" id="KW-1133">Transmembrane helix</keyword>
<dbReference type="Gene3D" id="2.130.10.10">
    <property type="entry name" value="YVTN repeat-like/Quinoprotein amine dehydrogenase"/>
    <property type="match status" value="1"/>
</dbReference>
<accession>A0ABN2JDM6</accession>
<dbReference type="InterPro" id="IPR015943">
    <property type="entry name" value="WD40/YVTN_repeat-like_dom_sf"/>
</dbReference>
<dbReference type="EMBL" id="BAAANY010000058">
    <property type="protein sequence ID" value="GAA1723473.1"/>
    <property type="molecule type" value="Genomic_DNA"/>
</dbReference>
<reference evidence="2 3" key="1">
    <citation type="journal article" date="2019" name="Int. J. Syst. Evol. Microbiol.">
        <title>The Global Catalogue of Microorganisms (GCM) 10K type strain sequencing project: providing services to taxonomists for standard genome sequencing and annotation.</title>
        <authorList>
            <consortium name="The Broad Institute Genomics Platform"/>
            <consortium name="The Broad Institute Genome Sequencing Center for Infectious Disease"/>
            <person name="Wu L."/>
            <person name="Ma J."/>
        </authorList>
    </citation>
    <scope>NUCLEOTIDE SEQUENCE [LARGE SCALE GENOMIC DNA]</scope>
    <source>
        <strain evidence="2 3">JCM 14718</strain>
    </source>
</reference>
<protein>
    <recommendedName>
        <fullName evidence="4">Exo-alpha-sialidase</fullName>
    </recommendedName>
</protein>
<gene>
    <name evidence="2" type="ORF">GCM10009765_84300</name>
</gene>
<sequence>MIDSTDYAQTRERIHELLVDPDLSQIHRRGNRRRFGRKAAIGTASVAAIGVAVLVATQVIAPHPTATPAGPKAITGPLHGPPVSLSGKSQLLDSQPVDGKRSYALIKTANGKYAVARTQDTGATWQAWQLPPSMPTRNVPVLYVDQSDSLVVSASGPPSGTAKVSQDGKQVSVDGGKTWEANVGQLGQLISQDGGQTWRPSGLPGTTGRPIEKLAPGWSAQTSGGKVFGSDPAAGGALHPLVHQPQVATRCMGVTEAADESVWLECVGANGAFVLQVSHDRGVTWDSAAVPGLIERGGPGAGGCGQLIDSYDGKTGYAYGYTAASNGKESGLVITHDGGKTWSTTVIQLPQNLGTCPTATATGSLVGEQNVNANGDNPRLIVSTDSGRTFTQVSGVSQLGTVNRMTGSASLVARDPRKGAWTSSDGVHWTPALVPPHSTRS</sequence>
<dbReference type="Proteomes" id="UP001500618">
    <property type="component" value="Unassembled WGS sequence"/>
</dbReference>
<proteinExistence type="predicted"/>
<dbReference type="Pfam" id="PF02012">
    <property type="entry name" value="BNR"/>
    <property type="match status" value="3"/>
</dbReference>
<organism evidence="2 3">
    <name type="scientific">Fodinicola feengrottensis</name>
    <dbReference type="NCBI Taxonomy" id="435914"/>
    <lineage>
        <taxon>Bacteria</taxon>
        <taxon>Bacillati</taxon>
        <taxon>Actinomycetota</taxon>
        <taxon>Actinomycetes</taxon>
        <taxon>Mycobacteriales</taxon>
        <taxon>Fodinicola</taxon>
    </lineage>
</organism>
<dbReference type="RefSeq" id="WP_344315570.1">
    <property type="nucleotide sequence ID" value="NZ_BAAANY010000058.1"/>
</dbReference>
<evidence type="ECO:0000313" key="3">
    <source>
        <dbReference type="Proteomes" id="UP001500618"/>
    </source>
</evidence>
<dbReference type="SUPFAM" id="SSF50939">
    <property type="entry name" value="Sialidases"/>
    <property type="match status" value="1"/>
</dbReference>
<evidence type="ECO:0000256" key="1">
    <source>
        <dbReference type="SAM" id="Phobius"/>
    </source>
</evidence>
<keyword evidence="3" id="KW-1185">Reference proteome</keyword>
<dbReference type="InterPro" id="IPR036278">
    <property type="entry name" value="Sialidase_sf"/>
</dbReference>
<keyword evidence="1" id="KW-0812">Transmembrane</keyword>
<comment type="caution">
    <text evidence="2">The sequence shown here is derived from an EMBL/GenBank/DDBJ whole genome shotgun (WGS) entry which is preliminary data.</text>
</comment>
<evidence type="ECO:0008006" key="4">
    <source>
        <dbReference type="Google" id="ProtNLM"/>
    </source>
</evidence>
<dbReference type="Gene3D" id="2.120.10.10">
    <property type="match status" value="1"/>
</dbReference>
<keyword evidence="1" id="KW-0472">Membrane</keyword>
<evidence type="ECO:0000313" key="2">
    <source>
        <dbReference type="EMBL" id="GAA1723473.1"/>
    </source>
</evidence>
<feature type="transmembrane region" description="Helical" evidence="1">
    <location>
        <begin position="39"/>
        <end position="61"/>
    </location>
</feature>